<sequence length="56" mass="6486">MPHDIKEKPLEDLIFLIPTIIIRVSAEVIIRKKYALHLQLLMDKVRSQNVLLNPAP</sequence>
<dbReference type="EMBL" id="VSSQ01043299">
    <property type="protein sequence ID" value="MPM96968.1"/>
    <property type="molecule type" value="Genomic_DNA"/>
</dbReference>
<evidence type="ECO:0000313" key="1">
    <source>
        <dbReference type="EMBL" id="MPM96968.1"/>
    </source>
</evidence>
<dbReference type="AlphaFoldDB" id="A0A645E6N1"/>
<reference evidence="1" key="1">
    <citation type="submission" date="2019-08" db="EMBL/GenBank/DDBJ databases">
        <authorList>
            <person name="Kucharzyk K."/>
            <person name="Murdoch R.W."/>
            <person name="Higgins S."/>
            <person name="Loffler F."/>
        </authorList>
    </citation>
    <scope>NUCLEOTIDE SEQUENCE</scope>
</reference>
<comment type="caution">
    <text evidence="1">The sequence shown here is derived from an EMBL/GenBank/DDBJ whole genome shotgun (WGS) entry which is preliminary data.</text>
</comment>
<organism evidence="1">
    <name type="scientific">bioreactor metagenome</name>
    <dbReference type="NCBI Taxonomy" id="1076179"/>
    <lineage>
        <taxon>unclassified sequences</taxon>
        <taxon>metagenomes</taxon>
        <taxon>ecological metagenomes</taxon>
    </lineage>
</organism>
<gene>
    <name evidence="1" type="ORF">SDC9_144138</name>
</gene>
<accession>A0A645E6N1</accession>
<protein>
    <submittedName>
        <fullName evidence="1">Uncharacterized protein</fullName>
    </submittedName>
</protein>
<proteinExistence type="predicted"/>
<name>A0A645E6N1_9ZZZZ</name>